<dbReference type="PANTHER" id="PTHR43130">
    <property type="entry name" value="ARAC-FAMILY TRANSCRIPTIONAL REGULATOR"/>
    <property type="match status" value="1"/>
</dbReference>
<accession>A0ABV5KTD4</accession>
<dbReference type="EC" id="4.2.1.-" evidence="2"/>
<dbReference type="Pfam" id="PF01965">
    <property type="entry name" value="DJ-1_PfpI"/>
    <property type="match status" value="1"/>
</dbReference>
<dbReference type="InterPro" id="IPR002818">
    <property type="entry name" value="DJ-1/PfpI"/>
</dbReference>
<organism evidence="2 3">
    <name type="scientific">Paenibacillus aurantiacus</name>
    <dbReference type="NCBI Taxonomy" id="1936118"/>
    <lineage>
        <taxon>Bacteria</taxon>
        <taxon>Bacillati</taxon>
        <taxon>Bacillota</taxon>
        <taxon>Bacilli</taxon>
        <taxon>Bacillales</taxon>
        <taxon>Paenibacillaceae</taxon>
        <taxon>Paenibacillus</taxon>
    </lineage>
</organism>
<dbReference type="SUPFAM" id="SSF52317">
    <property type="entry name" value="Class I glutamine amidotransferase-like"/>
    <property type="match status" value="1"/>
</dbReference>
<dbReference type="RefSeq" id="WP_377497805.1">
    <property type="nucleotide sequence ID" value="NZ_JBHMDO010000033.1"/>
</dbReference>
<dbReference type="EMBL" id="JBHMDO010000033">
    <property type="protein sequence ID" value="MFB9328476.1"/>
    <property type="molecule type" value="Genomic_DNA"/>
</dbReference>
<dbReference type="Proteomes" id="UP001589747">
    <property type="component" value="Unassembled WGS sequence"/>
</dbReference>
<dbReference type="GO" id="GO:0016829">
    <property type="term" value="F:lyase activity"/>
    <property type="evidence" value="ECO:0007669"/>
    <property type="project" value="UniProtKB-KW"/>
</dbReference>
<reference evidence="2 3" key="1">
    <citation type="submission" date="2024-09" db="EMBL/GenBank/DDBJ databases">
        <authorList>
            <person name="Sun Q."/>
            <person name="Mori K."/>
        </authorList>
    </citation>
    <scope>NUCLEOTIDE SEQUENCE [LARGE SCALE GENOMIC DNA]</scope>
    <source>
        <strain evidence="2 3">TISTR 2452</strain>
    </source>
</reference>
<name>A0ABV5KTD4_9BACL</name>
<comment type="caution">
    <text evidence="2">The sequence shown here is derived from an EMBL/GenBank/DDBJ whole genome shotgun (WGS) entry which is preliminary data.</text>
</comment>
<dbReference type="PANTHER" id="PTHR43130:SF3">
    <property type="entry name" value="HTH-TYPE TRANSCRIPTIONAL REGULATOR RV1931C"/>
    <property type="match status" value="1"/>
</dbReference>
<dbReference type="CDD" id="cd03139">
    <property type="entry name" value="GATase1_PfpI_2"/>
    <property type="match status" value="1"/>
</dbReference>
<dbReference type="InterPro" id="IPR052158">
    <property type="entry name" value="INH-QAR"/>
</dbReference>
<dbReference type="InterPro" id="IPR029062">
    <property type="entry name" value="Class_I_gatase-like"/>
</dbReference>
<keyword evidence="2" id="KW-0456">Lyase</keyword>
<gene>
    <name evidence="2" type="ORF">ACFFSY_21295</name>
</gene>
<feature type="domain" description="DJ-1/PfpI" evidence="1">
    <location>
        <begin position="1"/>
        <end position="166"/>
    </location>
</feature>
<sequence length="203" mass="21994">MKMAIVLFDGMTTLDFSGFFDAMTQLNRIPGTGGVSWRFCAMTESIVDDRGLAMRANSVSENLSDYDLVFVPGGMATRQLRHDEAFLAWLRTASGVPWKVSVCTGGLLMGAAGWLSGKRATTNKSAYDLLAPYCGEVAYERYVRDGQVFTGGGVSASIDLGLFVVESLYGAAAAKEAGRMMDYPYYPYKDEGEAGSHALRTQL</sequence>
<evidence type="ECO:0000313" key="2">
    <source>
        <dbReference type="EMBL" id="MFB9328476.1"/>
    </source>
</evidence>
<protein>
    <submittedName>
        <fullName evidence="2">DJ-1/PfpI family protein</fullName>
        <ecNumber evidence="2">4.2.1.-</ecNumber>
    </submittedName>
</protein>
<dbReference type="Gene3D" id="3.40.50.880">
    <property type="match status" value="1"/>
</dbReference>
<evidence type="ECO:0000259" key="1">
    <source>
        <dbReference type="Pfam" id="PF01965"/>
    </source>
</evidence>
<proteinExistence type="predicted"/>
<keyword evidence="3" id="KW-1185">Reference proteome</keyword>
<evidence type="ECO:0000313" key="3">
    <source>
        <dbReference type="Proteomes" id="UP001589747"/>
    </source>
</evidence>